<name>A0A1H8X445_9FIRM</name>
<proteinExistence type="predicted"/>
<dbReference type="EMBL" id="FODY01000020">
    <property type="protein sequence ID" value="SEP34611.1"/>
    <property type="molecule type" value="Genomic_DNA"/>
</dbReference>
<evidence type="ECO:0000313" key="4">
    <source>
        <dbReference type="Proteomes" id="UP000198847"/>
    </source>
</evidence>
<reference evidence="3 4" key="1">
    <citation type="submission" date="2016-10" db="EMBL/GenBank/DDBJ databases">
        <authorList>
            <person name="de Groot N.N."/>
        </authorList>
    </citation>
    <scope>NUCLEOTIDE SEQUENCE [LARGE SCALE GENOMIC DNA]</scope>
    <source>
        <strain evidence="3 4">DSM 13305</strain>
    </source>
</reference>
<evidence type="ECO:0000313" key="3">
    <source>
        <dbReference type="EMBL" id="SEP34611.1"/>
    </source>
</evidence>
<keyword evidence="1" id="KW-0808">Transferase</keyword>
<dbReference type="InterPro" id="IPR013011">
    <property type="entry name" value="PTS_EIIB_2"/>
</dbReference>
<dbReference type="InterPro" id="IPR036095">
    <property type="entry name" value="PTS_EIIB-like_sf"/>
</dbReference>
<sequence length="100" mass="10709">MKTFRVLTVCGTGIATSTVAAEKCKEFLTKRGLSVEVVECKAVEVSGKIPVYNPHVVIATTPINDSALHGVKKFVGLPFLIGVGMDKLADEIADYLKSLE</sequence>
<keyword evidence="4" id="KW-1185">Reference proteome</keyword>
<dbReference type="Pfam" id="PF02302">
    <property type="entry name" value="PTS_IIB"/>
    <property type="match status" value="1"/>
</dbReference>
<gene>
    <name evidence="3" type="ORF">SAMN04490178_1204</name>
</gene>
<dbReference type="AlphaFoldDB" id="A0A1H8X445"/>
<evidence type="ECO:0000256" key="1">
    <source>
        <dbReference type="ARBA" id="ARBA00022679"/>
    </source>
</evidence>
<dbReference type="GO" id="GO:0009401">
    <property type="term" value="P:phosphoenolpyruvate-dependent sugar phosphotransferase system"/>
    <property type="evidence" value="ECO:0007669"/>
    <property type="project" value="InterPro"/>
</dbReference>
<dbReference type="InterPro" id="IPR003501">
    <property type="entry name" value="PTS_EIIB_2/3"/>
</dbReference>
<accession>A0A1H8X445</accession>
<dbReference type="STRING" id="112903.SAMN04490178_1204"/>
<dbReference type="OrthoDB" id="6505030at2"/>
<organism evidence="3 4">
    <name type="scientific">Propionispora vibrioides</name>
    <dbReference type="NCBI Taxonomy" id="112903"/>
    <lineage>
        <taxon>Bacteria</taxon>
        <taxon>Bacillati</taxon>
        <taxon>Bacillota</taxon>
        <taxon>Negativicutes</taxon>
        <taxon>Selenomonadales</taxon>
        <taxon>Sporomusaceae</taxon>
        <taxon>Propionispora</taxon>
    </lineage>
</organism>
<dbReference type="PROSITE" id="PS51099">
    <property type="entry name" value="PTS_EIIB_TYPE_2"/>
    <property type="match status" value="1"/>
</dbReference>
<feature type="domain" description="PTS EIIB type-2" evidence="2">
    <location>
        <begin position="4"/>
        <end position="100"/>
    </location>
</feature>
<protein>
    <submittedName>
        <fullName evidence="3">PTS system, galactitol-specific IIB component</fullName>
    </submittedName>
</protein>
<dbReference type="Gene3D" id="3.40.50.2300">
    <property type="match status" value="1"/>
</dbReference>
<dbReference type="GO" id="GO:0008982">
    <property type="term" value="F:protein-N(PI)-phosphohistidine-sugar phosphotransferase activity"/>
    <property type="evidence" value="ECO:0007669"/>
    <property type="project" value="InterPro"/>
</dbReference>
<evidence type="ECO:0000259" key="2">
    <source>
        <dbReference type="PROSITE" id="PS51099"/>
    </source>
</evidence>
<dbReference type="Proteomes" id="UP000198847">
    <property type="component" value="Unassembled WGS sequence"/>
</dbReference>
<dbReference type="RefSeq" id="WP_091749131.1">
    <property type="nucleotide sequence ID" value="NZ_FODY01000020.1"/>
</dbReference>
<dbReference type="SUPFAM" id="SSF52794">
    <property type="entry name" value="PTS system IIB component-like"/>
    <property type="match status" value="1"/>
</dbReference>